<dbReference type="GO" id="GO:0003677">
    <property type="term" value="F:DNA binding"/>
    <property type="evidence" value="ECO:0007669"/>
    <property type="project" value="UniProtKB-UniRule"/>
</dbReference>
<dbReference type="SUPFAM" id="SSF47823">
    <property type="entry name" value="lambda integrase-like, N-terminal domain"/>
    <property type="match status" value="1"/>
</dbReference>
<dbReference type="RefSeq" id="WP_169629879.1">
    <property type="nucleotide sequence ID" value="NZ_JABCMA010000923.1"/>
</dbReference>
<feature type="non-terminal residue" evidence="5">
    <location>
        <position position="108"/>
    </location>
</feature>
<evidence type="ECO:0000313" key="6">
    <source>
        <dbReference type="Proteomes" id="UP000565155"/>
    </source>
</evidence>
<dbReference type="GO" id="GO:0015074">
    <property type="term" value="P:DNA integration"/>
    <property type="evidence" value="ECO:0007669"/>
    <property type="project" value="UniProtKB-KW"/>
</dbReference>
<dbReference type="AlphaFoldDB" id="A0A7Y0N250"/>
<gene>
    <name evidence="5" type="ORF">HKB35_29040</name>
</gene>
<protein>
    <submittedName>
        <fullName evidence="5">Site-specific integrase</fullName>
    </submittedName>
</protein>
<keyword evidence="2 3" id="KW-0238">DNA-binding</keyword>
<dbReference type="InterPro" id="IPR004107">
    <property type="entry name" value="Integrase_SAM-like_N"/>
</dbReference>
<sequence>MKSQFLLSVKEHMLTRHYANKTIESYLFWIKRFIVFHQLAHPSKLSEDDVIRFLSHLAIDEKVAVKTQALALNAISFLYRDFFKTPLSLDMRFQKSLTEKKLPVVLTR</sequence>
<organism evidence="5 6">
    <name type="scientific">Vibrio alginolyticus</name>
    <dbReference type="NCBI Taxonomy" id="663"/>
    <lineage>
        <taxon>Bacteria</taxon>
        <taxon>Pseudomonadati</taxon>
        <taxon>Pseudomonadota</taxon>
        <taxon>Gammaproteobacteria</taxon>
        <taxon>Vibrionales</taxon>
        <taxon>Vibrionaceae</taxon>
        <taxon>Vibrio</taxon>
    </lineage>
</organism>
<dbReference type="InterPro" id="IPR044068">
    <property type="entry name" value="CB"/>
</dbReference>
<evidence type="ECO:0000256" key="1">
    <source>
        <dbReference type="ARBA" id="ARBA00022908"/>
    </source>
</evidence>
<name>A0A7Y0N250_VIBAL</name>
<keyword evidence="1" id="KW-0229">DNA integration</keyword>
<evidence type="ECO:0000256" key="3">
    <source>
        <dbReference type="PROSITE-ProRule" id="PRU01248"/>
    </source>
</evidence>
<dbReference type="Proteomes" id="UP000565155">
    <property type="component" value="Unassembled WGS sequence"/>
</dbReference>
<evidence type="ECO:0000313" key="5">
    <source>
        <dbReference type="EMBL" id="NMR77628.1"/>
    </source>
</evidence>
<accession>A0A7Y0N250</accession>
<dbReference type="Gene3D" id="1.10.150.130">
    <property type="match status" value="1"/>
</dbReference>
<dbReference type="InterPro" id="IPR010998">
    <property type="entry name" value="Integrase_recombinase_N"/>
</dbReference>
<proteinExistence type="predicted"/>
<evidence type="ECO:0000256" key="2">
    <source>
        <dbReference type="ARBA" id="ARBA00023125"/>
    </source>
</evidence>
<evidence type="ECO:0000259" key="4">
    <source>
        <dbReference type="PROSITE" id="PS51900"/>
    </source>
</evidence>
<dbReference type="Pfam" id="PF13495">
    <property type="entry name" value="Phage_int_SAM_4"/>
    <property type="match status" value="1"/>
</dbReference>
<dbReference type="EMBL" id="JABCMA010000923">
    <property type="protein sequence ID" value="NMR77628.1"/>
    <property type="molecule type" value="Genomic_DNA"/>
</dbReference>
<reference evidence="5 6" key="1">
    <citation type="submission" date="2020-04" db="EMBL/GenBank/DDBJ databases">
        <title>Whole-genome sequencing of Vibrio spp. from China reveals different genetic environments of blaCTX-M-14 among diverse lineages.</title>
        <authorList>
            <person name="Zheng Z."/>
            <person name="Ye L."/>
            <person name="Chen S."/>
        </authorList>
    </citation>
    <scope>NUCLEOTIDE SEQUENCE [LARGE SCALE GENOMIC DNA]</scope>
    <source>
        <strain evidence="5 6">Vb1636</strain>
    </source>
</reference>
<dbReference type="PROSITE" id="PS51900">
    <property type="entry name" value="CB"/>
    <property type="match status" value="1"/>
</dbReference>
<feature type="domain" description="Core-binding (CB)" evidence="4">
    <location>
        <begin position="1"/>
        <end position="83"/>
    </location>
</feature>
<comment type="caution">
    <text evidence="5">The sequence shown here is derived from an EMBL/GenBank/DDBJ whole genome shotgun (WGS) entry which is preliminary data.</text>
</comment>